<comment type="caution">
    <text evidence="2">The sequence shown here is derived from an EMBL/GenBank/DDBJ whole genome shotgun (WGS) entry which is preliminary data.</text>
</comment>
<dbReference type="RefSeq" id="WP_207338066.1">
    <property type="nucleotide sequence ID" value="NZ_JAFMYU010000026.1"/>
</dbReference>
<dbReference type="Proteomes" id="UP000664795">
    <property type="component" value="Unassembled WGS sequence"/>
</dbReference>
<dbReference type="Gene3D" id="2.60.40.10">
    <property type="entry name" value="Immunoglobulins"/>
    <property type="match status" value="1"/>
</dbReference>
<accession>A0A939K0E3</accession>
<dbReference type="AlphaFoldDB" id="A0A939K0E3"/>
<dbReference type="InterPro" id="IPR006644">
    <property type="entry name" value="Cadg"/>
</dbReference>
<dbReference type="EMBL" id="JAFMYU010000026">
    <property type="protein sequence ID" value="MBO0934104.1"/>
    <property type="molecule type" value="Genomic_DNA"/>
</dbReference>
<feature type="domain" description="Dystroglycan-type cadherin-like" evidence="1">
    <location>
        <begin position="1109"/>
        <end position="1199"/>
    </location>
</feature>
<dbReference type="GO" id="GO:0005509">
    <property type="term" value="F:calcium ion binding"/>
    <property type="evidence" value="ECO:0007669"/>
    <property type="project" value="InterPro"/>
</dbReference>
<reference evidence="2 3" key="1">
    <citation type="submission" date="2021-03" db="EMBL/GenBank/DDBJ databases">
        <title>Fibrella sp. HMF5036 genome sequencing and assembly.</title>
        <authorList>
            <person name="Kang H."/>
            <person name="Kim H."/>
            <person name="Bae S."/>
            <person name="Joh K."/>
        </authorList>
    </citation>
    <scope>NUCLEOTIDE SEQUENCE [LARGE SCALE GENOMIC DNA]</scope>
    <source>
        <strain evidence="2 3">HMF5036</strain>
    </source>
</reference>
<dbReference type="InterPro" id="IPR013783">
    <property type="entry name" value="Ig-like_fold"/>
</dbReference>
<dbReference type="Pfam" id="PF05345">
    <property type="entry name" value="He_PIG"/>
    <property type="match status" value="1"/>
</dbReference>
<evidence type="ECO:0000313" key="3">
    <source>
        <dbReference type="Proteomes" id="UP000664795"/>
    </source>
</evidence>
<evidence type="ECO:0000313" key="2">
    <source>
        <dbReference type="EMBL" id="MBO0934104.1"/>
    </source>
</evidence>
<organism evidence="2 3">
    <name type="scientific">Fibrella aquatilis</name>
    <dbReference type="NCBI Taxonomy" id="2817059"/>
    <lineage>
        <taxon>Bacteria</taxon>
        <taxon>Pseudomonadati</taxon>
        <taxon>Bacteroidota</taxon>
        <taxon>Cytophagia</taxon>
        <taxon>Cytophagales</taxon>
        <taxon>Spirosomataceae</taxon>
        <taxon>Fibrella</taxon>
    </lineage>
</organism>
<gene>
    <name evidence="2" type="ORF">J2I48_24065</name>
</gene>
<evidence type="ECO:0000259" key="1">
    <source>
        <dbReference type="SMART" id="SM00736"/>
    </source>
</evidence>
<protein>
    <recommendedName>
        <fullName evidence="1">Dystroglycan-type cadherin-like domain-containing protein</fullName>
    </recommendedName>
</protein>
<dbReference type="InterPro" id="IPR015919">
    <property type="entry name" value="Cadherin-like_sf"/>
</dbReference>
<name>A0A939K0E3_9BACT</name>
<dbReference type="SUPFAM" id="SSF49313">
    <property type="entry name" value="Cadherin-like"/>
    <property type="match status" value="1"/>
</dbReference>
<dbReference type="SMART" id="SM00736">
    <property type="entry name" value="CADG"/>
    <property type="match status" value="1"/>
</dbReference>
<dbReference type="InterPro" id="IPR055015">
    <property type="entry name" value="GCX_COOH"/>
</dbReference>
<dbReference type="GO" id="GO:0016020">
    <property type="term" value="C:membrane"/>
    <property type="evidence" value="ECO:0007669"/>
    <property type="project" value="InterPro"/>
</dbReference>
<proteinExistence type="predicted"/>
<sequence>MRDAALPISLDYHASGIRVNEEATMTGLGWTLSAGGAITRTVNGEDDFKSNGGQVYFNPSVPAFPVVPINGPSDEAQLLTKTNWFQEGCTLEYYSPATNTVVPVDLSSVMNTGVAVPIDYQPDTYSFNFLGYSGKFVLNRNYEAILVNQQKIKIVYNPTAATWTVTTIDGATYSFDQAEENTDGYYSAGIPIKTAWYLTNIRSPKGESITLTYVKDSQLMASEFSISEVKTAATYNISGFPTTPCPAGPNTGAVYDQRRSYKILTLTEINYKTGKVQFVTDQVREDVTWGRRLTAVKIYRRLTGGGTEAVPFKTVAFNYGYFVGSGTTPNPPIPTGGMNPSLLSKRLKLLSMSEQAPNETAKVTALDYYEGNANNNYADIPTKISFARDYHGYYNGRTQNASLIPNFSVLYLYPTPYFYPSGGSDREANSDVSLVQKMTLKRILYPTGGATEFQYETHDYDPENSNQRDYSIQRNTSDLVPITVQVPASNASQSGSINLTQGFGTGVYGKTVIVDINLGIRFTDQYRAENGRKGLVASNGDIALIFSYPGGADFQTIDLVDYMYRSNSQSNVQVIQYKVCQAFVNQIINWRIYIKPSVQNLDNITGTFKWTDKGTTSATVPLLYAGGLRIKKIIENDGVSNSKIRSFNYHYQENKNGTGLKEYSYGRRMAKPLHMVYDYSYNTTETIVGRVTESCANLLFNSNSYTPLTAGPVVAYDQVTVLYGENGENGKSVFKYENKSDAILEYSYRRAAGVPTLSSNRNGLLMSQTDYQKISSTDYQVVKEVNNSYLSVNRQIYLGSRRELLPSTYALTYANNCGISQTVYPAVDAEWVQLKTTEEKVCGSSDAGCTATTTTYEYNALNYLTAKVTKSTSRDNVFATTTYTYPLDYQRTADASIASLQDNFVLNSVIEEKQLYAGNVVGGKITYYDAIGQPKDIRLLETASPLPDWTFNGTTIIPAGKPYVSRITMTYDAANNLITSTPSDGVPTSYVWGYQSTLPVAEIRNASYGQVTGTGADLASVNTTYPTGDVVRAAIQTVRSGLSGALVSTVTYDPAFGAKSTSNPANIVTYQEYDGHGRLSLIRDNNQQKVKEYAYSYQGAGIVINQAPTTSAALVNQYAPLSQPFTYVLPANLFVDPEGQALTYSISGLPVGFSYANGTVSGSSATAGTSFVTLTATDPGGLSTSVSFFLTVSYCNGADLRIVTGTYSPPTAVNINAINIMETDTVQPVVVNPSASLTLKAVTTIKLKPGFVVKPGASFRAYNGPCN</sequence>
<keyword evidence="3" id="KW-1185">Reference proteome</keyword>
<dbReference type="NCBIfam" id="NF045639">
    <property type="entry name" value="GCX_COOH"/>
    <property type="match status" value="1"/>
</dbReference>